<dbReference type="GO" id="GO:0004818">
    <property type="term" value="F:glutamate-tRNA ligase activity"/>
    <property type="evidence" value="ECO:0007669"/>
    <property type="project" value="UniProtKB-EC"/>
</dbReference>
<dbReference type="InterPro" id="IPR020058">
    <property type="entry name" value="Glu/Gln-tRNA-synth_Ib_cat-dom"/>
</dbReference>
<dbReference type="SUPFAM" id="SSF48163">
    <property type="entry name" value="An anticodon-binding domain of class I aminoacyl-tRNA synthetases"/>
    <property type="match status" value="1"/>
</dbReference>
<feature type="binding site" evidence="7">
    <location>
        <position position="253"/>
    </location>
    <ligand>
        <name>ATP</name>
        <dbReference type="ChEBI" id="CHEBI:30616"/>
    </ligand>
</feature>
<dbReference type="InterPro" id="IPR033910">
    <property type="entry name" value="GluRS_core"/>
</dbReference>
<dbReference type="Gene3D" id="1.10.10.350">
    <property type="match status" value="1"/>
</dbReference>
<evidence type="ECO:0000313" key="10">
    <source>
        <dbReference type="EMBL" id="MEK8090647.1"/>
    </source>
</evidence>
<dbReference type="InterPro" id="IPR000924">
    <property type="entry name" value="Glu/Gln-tRNA-synth"/>
</dbReference>
<dbReference type="EC" id="6.1.1.17" evidence="7"/>
<sequence length="471" mass="51580">MTTKTRFAPSPTGLIHLGNLRTALFSWLAAHKLGGKFVLRIEDTDAERSRLEYVTALMADLHWLGLDWQEGPEVEGPQAPYFQSRRDAIYQGFYAVLEAQGNAYPCYCTPEELALSRKLQLSQGRAPRYAGTCRHLDANGRAAHEAVGRQPTLRFRVPDDEEIGFDDAVRGPQRFASADIGDFIIRRADGSPAFFFCNAVDDALMGITLVLRGEDHLSNTPRQILILQALNLPVPQYGHMALIVGEDGQPLSKRNGSRTVEELRASGFFPEALNNYLTRLGHPLESEALLGLEALAAQFKVERLSRSPARFDAQQLAFWQHQALLNLPWQRVWDWMAPEVDGLVPESAREAFVAAVRPNLSIPEDAALWAAVCFGEPAIAPDAEGILQSTSKGFWQFALSGLADSGTDFKALAKSVSALSGQKGKALFLPLRVALTGQTHGPELAALLPLIGGERAAARLHTALEMAHADL</sequence>
<dbReference type="Gene3D" id="3.40.50.620">
    <property type="entry name" value="HUPs"/>
    <property type="match status" value="1"/>
</dbReference>
<evidence type="ECO:0000313" key="11">
    <source>
        <dbReference type="Proteomes" id="UP001446205"/>
    </source>
</evidence>
<dbReference type="InterPro" id="IPR045462">
    <property type="entry name" value="aa-tRNA-synth_I_cd-bd"/>
</dbReference>
<evidence type="ECO:0000256" key="4">
    <source>
        <dbReference type="ARBA" id="ARBA00022840"/>
    </source>
</evidence>
<evidence type="ECO:0000256" key="1">
    <source>
        <dbReference type="ARBA" id="ARBA00007894"/>
    </source>
</evidence>
<dbReference type="PANTHER" id="PTHR43311:SF2">
    <property type="entry name" value="GLUTAMATE--TRNA LIGASE, MITOCHONDRIAL-RELATED"/>
    <property type="match status" value="1"/>
</dbReference>
<feature type="short sequence motif" description="'KMSKS' region" evidence="7">
    <location>
        <begin position="250"/>
        <end position="254"/>
    </location>
</feature>
<dbReference type="InterPro" id="IPR008925">
    <property type="entry name" value="aa_tRNA-synth_I_cd-bd_sf"/>
</dbReference>
<evidence type="ECO:0000256" key="3">
    <source>
        <dbReference type="ARBA" id="ARBA00022741"/>
    </source>
</evidence>
<comment type="catalytic activity">
    <reaction evidence="7">
        <text>tRNA(Glu) + L-glutamate + ATP = L-glutamyl-tRNA(Glu) + AMP + diphosphate</text>
        <dbReference type="Rhea" id="RHEA:23540"/>
        <dbReference type="Rhea" id="RHEA-COMP:9663"/>
        <dbReference type="Rhea" id="RHEA-COMP:9680"/>
        <dbReference type="ChEBI" id="CHEBI:29985"/>
        <dbReference type="ChEBI" id="CHEBI:30616"/>
        <dbReference type="ChEBI" id="CHEBI:33019"/>
        <dbReference type="ChEBI" id="CHEBI:78442"/>
        <dbReference type="ChEBI" id="CHEBI:78520"/>
        <dbReference type="ChEBI" id="CHEBI:456215"/>
        <dbReference type="EC" id="6.1.1.17"/>
    </reaction>
</comment>
<accession>A0ABU9DAW8</accession>
<feature type="binding site" evidence="7">
    <location>
        <position position="133"/>
    </location>
    <ligand>
        <name>Zn(2+)</name>
        <dbReference type="ChEBI" id="CHEBI:29105"/>
    </ligand>
</feature>
<protein>
    <recommendedName>
        <fullName evidence="7">Glutamate--tRNA ligase</fullName>
        <ecNumber evidence="7">6.1.1.17</ecNumber>
    </recommendedName>
    <alternativeName>
        <fullName evidence="7">Glutamyl-tRNA synthetase</fullName>
        <shortName evidence="7">GluRS</shortName>
    </alternativeName>
</protein>
<proteinExistence type="inferred from homology"/>
<comment type="subunit">
    <text evidence="7">Monomer.</text>
</comment>
<name>A0ABU9DAW8_9PROT</name>
<feature type="domain" description="Glutamyl/glutaminyl-tRNA synthetase class Ib catalytic" evidence="8">
    <location>
        <begin position="4"/>
        <end position="317"/>
    </location>
</feature>
<feature type="short sequence motif" description="'HIGH' region" evidence="7">
    <location>
        <begin position="9"/>
        <end position="19"/>
    </location>
</feature>
<keyword evidence="2 7" id="KW-0436">Ligase</keyword>
<keyword evidence="7" id="KW-0862">Zinc</keyword>
<dbReference type="InterPro" id="IPR001412">
    <property type="entry name" value="aa-tRNA-synth_I_CS"/>
</dbReference>
<keyword evidence="4 7" id="KW-0067">ATP-binding</keyword>
<evidence type="ECO:0000259" key="9">
    <source>
        <dbReference type="Pfam" id="PF19269"/>
    </source>
</evidence>
<keyword evidence="7" id="KW-0479">Metal-binding</keyword>
<comment type="similarity">
    <text evidence="1 7">Belongs to the class-I aminoacyl-tRNA synthetase family. Glutamate--tRNA ligase type 1 subfamily.</text>
</comment>
<dbReference type="Proteomes" id="UP001446205">
    <property type="component" value="Unassembled WGS sequence"/>
</dbReference>
<dbReference type="EMBL" id="JBBPCO010000014">
    <property type="protein sequence ID" value="MEK8090647.1"/>
    <property type="molecule type" value="Genomic_DNA"/>
</dbReference>
<reference evidence="10 11" key="1">
    <citation type="submission" date="2024-04" db="EMBL/GenBank/DDBJ databases">
        <authorList>
            <person name="Abashina T."/>
            <person name="Shaikin A."/>
        </authorList>
    </citation>
    <scope>NUCLEOTIDE SEQUENCE [LARGE SCALE GENOMIC DNA]</scope>
    <source>
        <strain evidence="10 11">AAFK</strain>
    </source>
</reference>
<dbReference type="SUPFAM" id="SSF52374">
    <property type="entry name" value="Nucleotidylyl transferase"/>
    <property type="match status" value="1"/>
</dbReference>
<feature type="binding site" evidence="7">
    <location>
        <position position="108"/>
    </location>
    <ligand>
        <name>Zn(2+)</name>
        <dbReference type="ChEBI" id="CHEBI:29105"/>
    </ligand>
</feature>
<evidence type="ECO:0000256" key="5">
    <source>
        <dbReference type="ARBA" id="ARBA00022917"/>
    </source>
</evidence>
<dbReference type="PANTHER" id="PTHR43311">
    <property type="entry name" value="GLUTAMATE--TRNA LIGASE"/>
    <property type="match status" value="1"/>
</dbReference>
<dbReference type="NCBIfam" id="TIGR00464">
    <property type="entry name" value="gltX_bact"/>
    <property type="match status" value="1"/>
</dbReference>
<feature type="binding site" evidence="7">
    <location>
        <position position="135"/>
    </location>
    <ligand>
        <name>Zn(2+)</name>
        <dbReference type="ChEBI" id="CHEBI:29105"/>
    </ligand>
</feature>
<comment type="subcellular location">
    <subcellularLocation>
        <location evidence="7">Cytoplasm</location>
    </subcellularLocation>
</comment>
<keyword evidence="5 7" id="KW-0648">Protein biosynthesis</keyword>
<keyword evidence="6 7" id="KW-0030">Aminoacyl-tRNA synthetase</keyword>
<dbReference type="CDD" id="cd00808">
    <property type="entry name" value="GluRS_core"/>
    <property type="match status" value="1"/>
</dbReference>
<comment type="caution">
    <text evidence="10">The sequence shown here is derived from an EMBL/GenBank/DDBJ whole genome shotgun (WGS) entry which is preliminary data.</text>
</comment>
<comment type="function">
    <text evidence="7">Catalyzes the attachment of glutamate to tRNA(Glu) in a two-step reaction: glutamate is first activated by ATP to form Glu-AMP and then transferred to the acceptor end of tRNA(Glu).</text>
</comment>
<dbReference type="PRINTS" id="PR00987">
    <property type="entry name" value="TRNASYNTHGLU"/>
</dbReference>
<evidence type="ECO:0000256" key="2">
    <source>
        <dbReference type="ARBA" id="ARBA00022598"/>
    </source>
</evidence>
<dbReference type="HAMAP" id="MF_00022">
    <property type="entry name" value="Glu_tRNA_synth_type1"/>
    <property type="match status" value="1"/>
</dbReference>
<dbReference type="Pfam" id="PF00749">
    <property type="entry name" value="tRNA-synt_1c"/>
    <property type="match status" value="1"/>
</dbReference>
<dbReference type="InterPro" id="IPR014729">
    <property type="entry name" value="Rossmann-like_a/b/a_fold"/>
</dbReference>
<keyword evidence="3 7" id="KW-0547">Nucleotide-binding</keyword>
<organism evidence="10 11">
    <name type="scientific">Thermithiobacillus plumbiphilus</name>
    <dbReference type="NCBI Taxonomy" id="1729899"/>
    <lineage>
        <taxon>Bacteria</taxon>
        <taxon>Pseudomonadati</taxon>
        <taxon>Pseudomonadota</taxon>
        <taxon>Acidithiobacillia</taxon>
        <taxon>Acidithiobacillales</taxon>
        <taxon>Thermithiobacillaceae</taxon>
        <taxon>Thermithiobacillus</taxon>
    </lineage>
</organism>
<evidence type="ECO:0000259" key="8">
    <source>
        <dbReference type="Pfam" id="PF00749"/>
    </source>
</evidence>
<dbReference type="PROSITE" id="PS00178">
    <property type="entry name" value="AA_TRNA_LIGASE_I"/>
    <property type="match status" value="1"/>
</dbReference>
<dbReference type="InterPro" id="IPR004527">
    <property type="entry name" value="Glu-tRNA-ligase_bac/mito"/>
</dbReference>
<dbReference type="Pfam" id="PF19269">
    <property type="entry name" value="Anticodon_2"/>
    <property type="match status" value="1"/>
</dbReference>
<dbReference type="InterPro" id="IPR049940">
    <property type="entry name" value="GluQ/Sye"/>
</dbReference>
<keyword evidence="11" id="KW-1185">Reference proteome</keyword>
<comment type="cofactor">
    <cofactor evidence="7">
        <name>Zn(2+)</name>
        <dbReference type="ChEBI" id="CHEBI:29105"/>
    </cofactor>
    <text evidence="7">Binds 1 zinc ion per subunit.</text>
</comment>
<keyword evidence="7" id="KW-0963">Cytoplasm</keyword>
<dbReference type="RefSeq" id="WP_341371702.1">
    <property type="nucleotide sequence ID" value="NZ_JBBPCO010000014.1"/>
</dbReference>
<evidence type="ECO:0000256" key="6">
    <source>
        <dbReference type="ARBA" id="ARBA00023146"/>
    </source>
</evidence>
<evidence type="ECO:0000256" key="7">
    <source>
        <dbReference type="HAMAP-Rule" id="MF_00022"/>
    </source>
</evidence>
<dbReference type="InterPro" id="IPR020751">
    <property type="entry name" value="aa-tRNA-synth_I_codon-bd_sub2"/>
</dbReference>
<gene>
    <name evidence="7 10" type="primary">gltX</name>
    <name evidence="10" type="ORF">WOB96_12875</name>
</gene>
<feature type="domain" description="Aminoacyl-tRNA synthetase class I anticodon-binding" evidence="9">
    <location>
        <begin position="353"/>
        <end position="464"/>
    </location>
</feature>
<feature type="binding site" evidence="7">
    <location>
        <position position="106"/>
    </location>
    <ligand>
        <name>Zn(2+)</name>
        <dbReference type="ChEBI" id="CHEBI:29105"/>
    </ligand>
</feature>